<accession>A0A0S6VS19</accession>
<dbReference type="Gene3D" id="3.10.350.10">
    <property type="entry name" value="LysM domain"/>
    <property type="match status" value="1"/>
</dbReference>
<keyword evidence="4" id="KW-1185">Reference proteome</keyword>
<dbReference type="CDD" id="cd00118">
    <property type="entry name" value="LysM"/>
    <property type="match status" value="1"/>
</dbReference>
<dbReference type="SUPFAM" id="SSF54106">
    <property type="entry name" value="LysM domain"/>
    <property type="match status" value="1"/>
</dbReference>
<dbReference type="EMBL" id="DF820455">
    <property type="protein sequence ID" value="GAK50112.1"/>
    <property type="molecule type" value="Genomic_DNA"/>
</dbReference>
<proteinExistence type="predicted"/>
<dbReference type="InterPro" id="IPR052196">
    <property type="entry name" value="Bact_Kbp"/>
</dbReference>
<sequence length="196" mass="20897">MGLFNFSKNAGNAIFGAKNPNAEDIKKLLVEWLGRQNNRIDDLAVTYDSGLVTLCGNCDTVKTKEKAILVAGNIAGVERVDAFKLLAPQPAAPAPEASRTVAPPQPAPQVTPTVTPTTPPAAPQATPTSIQSESAQPADSSVFYTIQKGDTLSKISKQFYGDANKYRYIVEENSGVIEDADKIYPGQTIRIPPLPA</sequence>
<dbReference type="PANTHER" id="PTHR34700">
    <property type="entry name" value="POTASSIUM BINDING PROTEIN KBP"/>
    <property type="match status" value="1"/>
</dbReference>
<organism evidence="3">
    <name type="scientific">Candidatus Moduliflexus flocculans</name>
    <dbReference type="NCBI Taxonomy" id="1499966"/>
    <lineage>
        <taxon>Bacteria</taxon>
        <taxon>Candidatus Moduliflexota</taxon>
        <taxon>Candidatus Moduliflexia</taxon>
        <taxon>Candidatus Moduliflexales</taxon>
        <taxon>Candidatus Moduliflexaceae</taxon>
    </lineage>
</organism>
<dbReference type="SMART" id="SM00257">
    <property type="entry name" value="LysM"/>
    <property type="match status" value="1"/>
</dbReference>
<dbReference type="InterPro" id="IPR018392">
    <property type="entry name" value="LysM"/>
</dbReference>
<name>A0A0S6VS19_9BACT</name>
<evidence type="ECO:0000313" key="3">
    <source>
        <dbReference type="EMBL" id="GAK50112.1"/>
    </source>
</evidence>
<dbReference type="AlphaFoldDB" id="A0A0S6VS19"/>
<dbReference type="Pfam" id="PF01476">
    <property type="entry name" value="LysM"/>
    <property type="match status" value="1"/>
</dbReference>
<evidence type="ECO:0000313" key="4">
    <source>
        <dbReference type="Proteomes" id="UP000030700"/>
    </source>
</evidence>
<gene>
    <name evidence="3" type="ORF">U14_01338</name>
</gene>
<dbReference type="HOGENOM" id="CLU_125377_0_0_0"/>
<dbReference type="PANTHER" id="PTHR34700:SF4">
    <property type="entry name" value="PHAGE-LIKE ELEMENT PBSX PROTEIN XKDP"/>
    <property type="match status" value="1"/>
</dbReference>
<dbReference type="STRING" id="1499966.U14_01338"/>
<protein>
    <submittedName>
        <fullName evidence="3">Peptidoglycan-binding LysM</fullName>
    </submittedName>
</protein>
<reference evidence="3" key="1">
    <citation type="journal article" date="2015" name="PeerJ">
        <title>First genomic representation of candidate bacterial phylum KSB3 points to enhanced environmental sensing as a trigger of wastewater bulking.</title>
        <authorList>
            <person name="Sekiguchi Y."/>
            <person name="Ohashi A."/>
            <person name="Parks D.H."/>
            <person name="Yamauchi T."/>
            <person name="Tyson G.W."/>
            <person name="Hugenholtz P."/>
        </authorList>
    </citation>
    <scope>NUCLEOTIDE SEQUENCE [LARGE SCALE GENOMIC DNA]</scope>
</reference>
<evidence type="ECO:0000256" key="1">
    <source>
        <dbReference type="SAM" id="MobiDB-lite"/>
    </source>
</evidence>
<dbReference type="InterPro" id="IPR036779">
    <property type="entry name" value="LysM_dom_sf"/>
</dbReference>
<feature type="region of interest" description="Disordered" evidence="1">
    <location>
        <begin position="94"/>
        <end position="137"/>
    </location>
</feature>
<dbReference type="PROSITE" id="PS51782">
    <property type="entry name" value="LYSM"/>
    <property type="match status" value="1"/>
</dbReference>
<dbReference type="Proteomes" id="UP000030700">
    <property type="component" value="Unassembled WGS sequence"/>
</dbReference>
<evidence type="ECO:0000259" key="2">
    <source>
        <dbReference type="PROSITE" id="PS51782"/>
    </source>
</evidence>
<feature type="domain" description="LysM" evidence="2">
    <location>
        <begin position="142"/>
        <end position="191"/>
    </location>
</feature>